<keyword evidence="5 6" id="KW-0472">Membrane</keyword>
<keyword evidence="3 6" id="KW-0812">Transmembrane</keyword>
<feature type="transmembrane region" description="Helical" evidence="6">
    <location>
        <begin position="86"/>
        <end position="109"/>
    </location>
</feature>
<keyword evidence="4 6" id="KW-1133">Transmembrane helix</keyword>
<dbReference type="InterPro" id="IPR006977">
    <property type="entry name" value="Yip1_dom"/>
</dbReference>
<name>A0A7S2V1N2_9STRA</name>
<protein>
    <recommendedName>
        <fullName evidence="6">Protein YIPF</fullName>
    </recommendedName>
</protein>
<feature type="transmembrane region" description="Helical" evidence="6">
    <location>
        <begin position="151"/>
        <end position="173"/>
    </location>
</feature>
<dbReference type="GO" id="GO:0005802">
    <property type="term" value="C:trans-Golgi network"/>
    <property type="evidence" value="ECO:0007669"/>
    <property type="project" value="TreeGrafter"/>
</dbReference>
<dbReference type="EMBL" id="HBHR01015589">
    <property type="protein sequence ID" value="CAD9866876.1"/>
    <property type="molecule type" value="Transcribed_RNA"/>
</dbReference>
<organism evidence="8">
    <name type="scientific">Fibrocapsa japonica</name>
    <dbReference type="NCBI Taxonomy" id="94617"/>
    <lineage>
        <taxon>Eukaryota</taxon>
        <taxon>Sar</taxon>
        <taxon>Stramenopiles</taxon>
        <taxon>Ochrophyta</taxon>
        <taxon>Raphidophyceae</taxon>
        <taxon>Chattonellales</taxon>
        <taxon>Chattonellaceae</taxon>
        <taxon>Fibrocapsa</taxon>
    </lineage>
</organism>
<dbReference type="PANTHER" id="PTHR21236:SF1">
    <property type="entry name" value="PROTEIN YIPF6"/>
    <property type="match status" value="1"/>
</dbReference>
<dbReference type="GO" id="GO:0006888">
    <property type="term" value="P:endoplasmic reticulum to Golgi vesicle-mediated transport"/>
    <property type="evidence" value="ECO:0007669"/>
    <property type="project" value="InterPro"/>
</dbReference>
<dbReference type="GO" id="GO:0000139">
    <property type="term" value="C:Golgi membrane"/>
    <property type="evidence" value="ECO:0007669"/>
    <property type="project" value="UniProtKB-SubCell"/>
</dbReference>
<feature type="transmembrane region" description="Helical" evidence="6">
    <location>
        <begin position="115"/>
        <end position="139"/>
    </location>
</feature>
<feature type="transmembrane region" description="Helical" evidence="6">
    <location>
        <begin position="61"/>
        <end position="79"/>
    </location>
</feature>
<comment type="similarity">
    <text evidence="2 6">Belongs to the YIP1 family.</text>
</comment>
<proteinExistence type="inferred from homology"/>
<gene>
    <name evidence="8" type="ORF">FJAP1339_LOCUS7771</name>
</gene>
<sequence length="199" mass="22131">MDPSMTGQMNMMAIPKTTTLDEPVSETIMRDLKQVYGKLKVVLLPRENQQGVLHKLKEWDLWGPLMVCLTLSMLLCATAPADQTALVFAAVFVVVWVGAAIVTLNAQLLGGTISFFQSVCVLGYCVFPLTVVALVLLLVRLLIFNNIFVKLVLVAIGFAWATRASVVFIAQIISPQRKILAVYPVFFFYTFISWMIVIQ</sequence>
<feature type="domain" description="Yip1" evidence="7">
    <location>
        <begin position="55"/>
        <end position="195"/>
    </location>
</feature>
<dbReference type="InterPro" id="IPR045231">
    <property type="entry name" value="Yip1/4-like"/>
</dbReference>
<evidence type="ECO:0000313" key="8">
    <source>
        <dbReference type="EMBL" id="CAD9866876.1"/>
    </source>
</evidence>
<evidence type="ECO:0000256" key="1">
    <source>
        <dbReference type="ARBA" id="ARBA00004141"/>
    </source>
</evidence>
<evidence type="ECO:0000259" key="7">
    <source>
        <dbReference type="Pfam" id="PF04893"/>
    </source>
</evidence>
<dbReference type="AlphaFoldDB" id="A0A7S2V1N2"/>
<evidence type="ECO:0000256" key="3">
    <source>
        <dbReference type="ARBA" id="ARBA00022692"/>
    </source>
</evidence>
<feature type="transmembrane region" description="Helical" evidence="6">
    <location>
        <begin position="179"/>
        <end position="198"/>
    </location>
</feature>
<dbReference type="Pfam" id="PF04893">
    <property type="entry name" value="Yip1"/>
    <property type="match status" value="1"/>
</dbReference>
<evidence type="ECO:0000256" key="2">
    <source>
        <dbReference type="ARBA" id="ARBA00010596"/>
    </source>
</evidence>
<evidence type="ECO:0000256" key="5">
    <source>
        <dbReference type="ARBA" id="ARBA00023136"/>
    </source>
</evidence>
<accession>A0A7S2V1N2</accession>
<evidence type="ECO:0000256" key="4">
    <source>
        <dbReference type="ARBA" id="ARBA00022989"/>
    </source>
</evidence>
<evidence type="ECO:0000256" key="6">
    <source>
        <dbReference type="RuleBase" id="RU361264"/>
    </source>
</evidence>
<comment type="subcellular location">
    <subcellularLocation>
        <location evidence="6">Golgi apparatus membrane</location>
        <topology evidence="6">Multi-pass membrane protein</topology>
    </subcellularLocation>
    <subcellularLocation>
        <location evidence="1">Membrane</location>
        <topology evidence="1">Multi-pass membrane protein</topology>
    </subcellularLocation>
</comment>
<dbReference type="PANTHER" id="PTHR21236">
    <property type="entry name" value="GOLGI MEMBRANE PROTEIN YIP1"/>
    <property type="match status" value="1"/>
</dbReference>
<reference evidence="8" key="1">
    <citation type="submission" date="2021-01" db="EMBL/GenBank/DDBJ databases">
        <authorList>
            <person name="Corre E."/>
            <person name="Pelletier E."/>
            <person name="Niang G."/>
            <person name="Scheremetjew M."/>
            <person name="Finn R."/>
            <person name="Kale V."/>
            <person name="Holt S."/>
            <person name="Cochrane G."/>
            <person name="Meng A."/>
            <person name="Brown T."/>
            <person name="Cohen L."/>
        </authorList>
    </citation>
    <scope>NUCLEOTIDE SEQUENCE</scope>
    <source>
        <strain evidence="8">CCMP1661</strain>
    </source>
</reference>